<proteinExistence type="predicted"/>
<name>A0ACB9J6M9_9ASTR</name>
<organism evidence="1 2">
    <name type="scientific">Smallanthus sonchifolius</name>
    <dbReference type="NCBI Taxonomy" id="185202"/>
    <lineage>
        <taxon>Eukaryota</taxon>
        <taxon>Viridiplantae</taxon>
        <taxon>Streptophyta</taxon>
        <taxon>Embryophyta</taxon>
        <taxon>Tracheophyta</taxon>
        <taxon>Spermatophyta</taxon>
        <taxon>Magnoliopsida</taxon>
        <taxon>eudicotyledons</taxon>
        <taxon>Gunneridae</taxon>
        <taxon>Pentapetalae</taxon>
        <taxon>asterids</taxon>
        <taxon>campanulids</taxon>
        <taxon>Asterales</taxon>
        <taxon>Asteraceae</taxon>
        <taxon>Asteroideae</taxon>
        <taxon>Heliantheae alliance</taxon>
        <taxon>Millerieae</taxon>
        <taxon>Smallanthus</taxon>
    </lineage>
</organism>
<reference evidence="2" key="1">
    <citation type="journal article" date="2022" name="Mol. Ecol. Resour.">
        <title>The genomes of chicory, endive, great burdock and yacon provide insights into Asteraceae palaeo-polyploidization history and plant inulin production.</title>
        <authorList>
            <person name="Fan W."/>
            <person name="Wang S."/>
            <person name="Wang H."/>
            <person name="Wang A."/>
            <person name="Jiang F."/>
            <person name="Liu H."/>
            <person name="Zhao H."/>
            <person name="Xu D."/>
            <person name="Zhang Y."/>
        </authorList>
    </citation>
    <scope>NUCLEOTIDE SEQUENCE [LARGE SCALE GENOMIC DNA]</scope>
    <source>
        <strain evidence="2">cv. Yunnan</strain>
    </source>
</reference>
<evidence type="ECO:0000313" key="1">
    <source>
        <dbReference type="EMBL" id="KAI3815777.1"/>
    </source>
</evidence>
<dbReference type="Proteomes" id="UP001056120">
    <property type="component" value="Linkage Group LG05"/>
</dbReference>
<evidence type="ECO:0000313" key="2">
    <source>
        <dbReference type="Proteomes" id="UP001056120"/>
    </source>
</evidence>
<protein>
    <submittedName>
        <fullName evidence="1">Uncharacterized protein</fullName>
    </submittedName>
</protein>
<reference evidence="1 2" key="2">
    <citation type="journal article" date="2022" name="Mol. Ecol. Resour.">
        <title>The genomes of chicory, endive, great burdock and yacon provide insights into Asteraceae paleo-polyploidization history and plant inulin production.</title>
        <authorList>
            <person name="Fan W."/>
            <person name="Wang S."/>
            <person name="Wang H."/>
            <person name="Wang A."/>
            <person name="Jiang F."/>
            <person name="Liu H."/>
            <person name="Zhao H."/>
            <person name="Xu D."/>
            <person name="Zhang Y."/>
        </authorList>
    </citation>
    <scope>NUCLEOTIDE SEQUENCE [LARGE SCALE GENOMIC DNA]</scope>
    <source>
        <strain evidence="2">cv. Yunnan</strain>
        <tissue evidence="1">Leaves</tissue>
    </source>
</reference>
<sequence length="255" mass="27964">MLKRGSLQPLTTQSLKERCLTYVMRLEIEFHMFKRHWKKPPLSTTKLTPRTLKTYSKERTVFTFQGTNWPNHALSMENTTTLPTPSSTTFSSKETSNNMLLRRHTRTEREALRNQAKPKKPKEKPSAATKSAAAQAKPSAATKSTADKLKSSAAKSTAADKPQSSAATTSATDKPKSSAAKSAADKANPSAAKATSATDRAKRTGKPSPQQWRAKIPASIPPRIIIGSVECTHAKSDIPRTLFFKDTSSWIPPTN</sequence>
<comment type="caution">
    <text evidence="1">The sequence shown here is derived from an EMBL/GenBank/DDBJ whole genome shotgun (WGS) entry which is preliminary data.</text>
</comment>
<keyword evidence="2" id="KW-1185">Reference proteome</keyword>
<dbReference type="EMBL" id="CM042022">
    <property type="protein sequence ID" value="KAI3815777.1"/>
    <property type="molecule type" value="Genomic_DNA"/>
</dbReference>
<gene>
    <name evidence="1" type="ORF">L1987_15459</name>
</gene>
<accession>A0ACB9J6M9</accession>